<name>A0ABW2MPA9_9ACTN</name>
<evidence type="ECO:0000259" key="2">
    <source>
        <dbReference type="Pfam" id="PF21806"/>
    </source>
</evidence>
<evidence type="ECO:0000313" key="3">
    <source>
        <dbReference type="EMBL" id="MFC7355425.1"/>
    </source>
</evidence>
<sequence length="352" mass="39306">MNASMFACFRSGAGEVLQRPDYLADFSRVYESDIHLLAKLERGQTFKEPGTPSWEAFTSGDWVEALRLIEDDRESVAAYFRDASQRGLTFRRLRIVEYPVTPYLQWEMNVLRLRSELGEEIRVLDAGTISDLERDEHVPEVVILGSSVMYAVIYDDDLKGAGARRFTDPDQVRTTTREFEALYAQGEEFSEFFEREIAPLEPPALTRPPTAAEGARVMNAELVALAQSAGTTLVGLMATDAWERTRDGVVAFWQRARPERADAVAAELSNTREDLAADTDTDTEGELAAEWQGRIRRLLTDQPQVAEELQRLLDELSPSTSPAASASVTQHASATGQSRVYQAGRDLHITEP</sequence>
<comment type="caution">
    <text evidence="3">The sequence shown here is derived from an EMBL/GenBank/DDBJ whole genome shotgun (WGS) entry which is preliminary data.</text>
</comment>
<feature type="domain" description="DUF6879" evidence="2">
    <location>
        <begin position="25"/>
        <end position="193"/>
    </location>
</feature>
<feature type="compositionally biased region" description="Low complexity" evidence="1">
    <location>
        <begin position="317"/>
        <end position="327"/>
    </location>
</feature>
<dbReference type="RefSeq" id="WP_319283987.1">
    <property type="nucleotide sequence ID" value="NZ_JBHTCK010000012.1"/>
</dbReference>
<dbReference type="Proteomes" id="UP001596509">
    <property type="component" value="Unassembled WGS sequence"/>
</dbReference>
<organism evidence="3 4">
    <name type="scientific">Streptomyces caviscabies</name>
    <dbReference type="NCBI Taxonomy" id="90079"/>
    <lineage>
        <taxon>Bacteria</taxon>
        <taxon>Bacillati</taxon>
        <taxon>Actinomycetota</taxon>
        <taxon>Actinomycetes</taxon>
        <taxon>Kitasatosporales</taxon>
        <taxon>Streptomycetaceae</taxon>
        <taxon>Streptomyces</taxon>
    </lineage>
</organism>
<accession>A0ABW2MPA9</accession>
<proteinExistence type="predicted"/>
<keyword evidence="4" id="KW-1185">Reference proteome</keyword>
<feature type="region of interest" description="Disordered" evidence="1">
    <location>
        <begin position="314"/>
        <end position="352"/>
    </location>
</feature>
<dbReference type="Pfam" id="PF21806">
    <property type="entry name" value="DUF6879"/>
    <property type="match status" value="1"/>
</dbReference>
<evidence type="ECO:0000313" key="4">
    <source>
        <dbReference type="Proteomes" id="UP001596509"/>
    </source>
</evidence>
<reference evidence="4" key="1">
    <citation type="journal article" date="2019" name="Int. J. Syst. Evol. Microbiol.">
        <title>The Global Catalogue of Microorganisms (GCM) 10K type strain sequencing project: providing services to taxonomists for standard genome sequencing and annotation.</title>
        <authorList>
            <consortium name="The Broad Institute Genomics Platform"/>
            <consortium name="The Broad Institute Genome Sequencing Center for Infectious Disease"/>
            <person name="Wu L."/>
            <person name="Ma J."/>
        </authorList>
    </citation>
    <scope>NUCLEOTIDE SEQUENCE [LARGE SCALE GENOMIC DNA]</scope>
    <source>
        <strain evidence="4">ICMP 19430</strain>
    </source>
</reference>
<dbReference type="EMBL" id="JBHTCK010000012">
    <property type="protein sequence ID" value="MFC7355425.1"/>
    <property type="molecule type" value="Genomic_DNA"/>
</dbReference>
<dbReference type="InterPro" id="IPR049244">
    <property type="entry name" value="DUF6879"/>
</dbReference>
<evidence type="ECO:0000256" key="1">
    <source>
        <dbReference type="SAM" id="MobiDB-lite"/>
    </source>
</evidence>
<gene>
    <name evidence="3" type="ORF">ACFQW9_32730</name>
</gene>
<feature type="compositionally biased region" description="Polar residues" evidence="1">
    <location>
        <begin position="328"/>
        <end position="340"/>
    </location>
</feature>
<protein>
    <submittedName>
        <fullName evidence="3">DUF6879 family protein</fullName>
    </submittedName>
</protein>